<keyword evidence="6" id="KW-1185">Reference proteome</keyword>
<protein>
    <recommendedName>
        <fullName evidence="4">Cytochrome c domain-containing protein</fullName>
    </recommendedName>
</protein>
<dbReference type="InterPro" id="IPR021796">
    <property type="entry name" value="Tll0287-like_dom"/>
</dbReference>
<dbReference type="GO" id="GO:0046872">
    <property type="term" value="F:metal ion binding"/>
    <property type="evidence" value="ECO:0007669"/>
    <property type="project" value="UniProtKB-KW"/>
</dbReference>
<feature type="domain" description="Cytochrome c" evidence="4">
    <location>
        <begin position="163"/>
        <end position="228"/>
    </location>
</feature>
<organism evidence="5 6">
    <name type="scientific">Methyloceanibacter methanicus</name>
    <dbReference type="NCBI Taxonomy" id="1774968"/>
    <lineage>
        <taxon>Bacteria</taxon>
        <taxon>Pseudomonadati</taxon>
        <taxon>Pseudomonadota</taxon>
        <taxon>Alphaproteobacteria</taxon>
        <taxon>Hyphomicrobiales</taxon>
        <taxon>Hyphomicrobiaceae</taxon>
        <taxon>Methyloceanibacter</taxon>
    </lineage>
</organism>
<dbReference type="Proteomes" id="UP000094501">
    <property type="component" value="Unassembled WGS sequence"/>
</dbReference>
<evidence type="ECO:0000256" key="1">
    <source>
        <dbReference type="ARBA" id="ARBA00022723"/>
    </source>
</evidence>
<dbReference type="PROSITE" id="PS51007">
    <property type="entry name" value="CYTC"/>
    <property type="match status" value="1"/>
</dbReference>
<keyword evidence="2 3" id="KW-0408">Iron</keyword>
<keyword evidence="3" id="KW-0349">Heme</keyword>
<dbReference type="STRING" id="1774968.AUC68_09625"/>
<dbReference type="GO" id="GO:0020037">
    <property type="term" value="F:heme binding"/>
    <property type="evidence" value="ECO:0007669"/>
    <property type="project" value="InterPro"/>
</dbReference>
<accession>A0A1E3VYL9</accession>
<gene>
    <name evidence="5" type="ORF">AUC68_09625</name>
</gene>
<evidence type="ECO:0000256" key="3">
    <source>
        <dbReference type="PROSITE-ProRule" id="PRU00433"/>
    </source>
</evidence>
<dbReference type="AlphaFoldDB" id="A0A1E3VYL9"/>
<comment type="caution">
    <text evidence="5">The sequence shown here is derived from an EMBL/GenBank/DDBJ whole genome shotgun (WGS) entry which is preliminary data.</text>
</comment>
<evidence type="ECO:0000313" key="6">
    <source>
        <dbReference type="Proteomes" id="UP000094501"/>
    </source>
</evidence>
<evidence type="ECO:0000259" key="4">
    <source>
        <dbReference type="PROSITE" id="PS51007"/>
    </source>
</evidence>
<evidence type="ECO:0000256" key="2">
    <source>
        <dbReference type="ARBA" id="ARBA00023004"/>
    </source>
</evidence>
<dbReference type="InterPro" id="IPR009056">
    <property type="entry name" value="Cyt_c-like_dom"/>
</dbReference>
<keyword evidence="1 3" id="KW-0479">Metal-binding</keyword>
<dbReference type="EMBL" id="LPWG01000013">
    <property type="protein sequence ID" value="ODR98645.1"/>
    <property type="molecule type" value="Genomic_DNA"/>
</dbReference>
<evidence type="ECO:0000313" key="5">
    <source>
        <dbReference type="EMBL" id="ODR98645.1"/>
    </source>
</evidence>
<reference evidence="5 6" key="1">
    <citation type="journal article" date="2016" name="Environ. Microbiol.">
        <title>New Methyloceanibacter diversity from North Sea sediments includes methanotroph containing solely the soluble methane monooxygenase.</title>
        <authorList>
            <person name="Vekeman B."/>
            <person name="Kerckhof F.M."/>
            <person name="Cremers G."/>
            <person name="de Vos P."/>
            <person name="Vandamme P."/>
            <person name="Boon N."/>
            <person name="Op den Camp H.J."/>
            <person name="Heylen K."/>
        </authorList>
    </citation>
    <scope>NUCLEOTIDE SEQUENCE [LARGE SCALE GENOMIC DNA]</scope>
    <source>
        <strain evidence="5 6">R-67174</strain>
    </source>
</reference>
<proteinExistence type="predicted"/>
<name>A0A1E3VYL9_9HYPH</name>
<dbReference type="GO" id="GO:0009055">
    <property type="term" value="F:electron transfer activity"/>
    <property type="evidence" value="ECO:0007669"/>
    <property type="project" value="InterPro"/>
</dbReference>
<dbReference type="Pfam" id="PF11845">
    <property type="entry name" value="Tll0287-like"/>
    <property type="match status" value="1"/>
</dbReference>
<sequence>MFASTFGVVAHFARGTPARTNTPIRLLSCQDSSMNYRSAWVALMLLFAVPALEAAAENAEPTEAERADQSRHLSKTYGEKLKSALVRAIKAGGPETAIAVCNVSAPAIAKRDTASSGWSLSRTALKLRNPKNAPDAWERSVLLKFQDQIDQGADIATLEHYETTTKDGERVFRYMKAIPTQGPCLTCHGSNVSPSVKAKIAEFYPEDQATGFALGDLRGAFTITQPVP</sequence>